<evidence type="ECO:0000256" key="5">
    <source>
        <dbReference type="ARBA" id="ARBA00022840"/>
    </source>
</evidence>
<dbReference type="PANTHER" id="PTHR43382">
    <property type="entry name" value="PROLYL-TRNA SYNTHETASE"/>
    <property type="match status" value="1"/>
</dbReference>
<dbReference type="PROSITE" id="PS50862">
    <property type="entry name" value="AA_TRNA_LIGASE_II"/>
    <property type="match status" value="1"/>
</dbReference>
<dbReference type="CDD" id="cd00778">
    <property type="entry name" value="ProRS_core_arch_euk"/>
    <property type="match status" value="1"/>
</dbReference>
<accession>A0A9N9G9R8</accession>
<comment type="similarity">
    <text evidence="1">Belongs to the class-II aminoacyl-tRNA synthetase family.</text>
</comment>
<dbReference type="InterPro" id="IPR036621">
    <property type="entry name" value="Anticodon-bd_dom_sf"/>
</dbReference>
<dbReference type="GO" id="GO:0017101">
    <property type="term" value="C:aminoacyl-tRNA synthetase multienzyme complex"/>
    <property type="evidence" value="ECO:0007669"/>
    <property type="project" value="TreeGrafter"/>
</dbReference>
<dbReference type="Pfam" id="PF00587">
    <property type="entry name" value="tRNA-synt_2b"/>
    <property type="match status" value="1"/>
</dbReference>
<dbReference type="InterPro" id="IPR002316">
    <property type="entry name" value="Pro-tRNA-ligase_IIa"/>
</dbReference>
<dbReference type="SMART" id="SM00946">
    <property type="entry name" value="ProRS-C_1"/>
    <property type="match status" value="1"/>
</dbReference>
<evidence type="ECO:0000256" key="10">
    <source>
        <dbReference type="SAM" id="MobiDB-lite"/>
    </source>
</evidence>
<dbReference type="InterPro" id="IPR002314">
    <property type="entry name" value="aa-tRNA-synt_IIb"/>
</dbReference>
<evidence type="ECO:0000256" key="8">
    <source>
        <dbReference type="ARBA" id="ARBA00029731"/>
    </source>
</evidence>
<keyword evidence="6" id="KW-0648">Protein biosynthesis</keyword>
<dbReference type="PRINTS" id="PR01046">
    <property type="entry name" value="TRNASYNTHPRO"/>
</dbReference>
<keyword evidence="3" id="KW-0436">Ligase</keyword>
<dbReference type="InterPro" id="IPR016061">
    <property type="entry name" value="Pro-tRNA_ligase_II_C"/>
</dbReference>
<gene>
    <name evidence="12" type="ORF">FCALED_LOCUS8292</name>
</gene>
<dbReference type="InterPro" id="IPR045864">
    <property type="entry name" value="aa-tRNA-synth_II/BPL/LPL"/>
</dbReference>
<dbReference type="EC" id="6.1.1.15" evidence="2"/>
<evidence type="ECO:0000313" key="12">
    <source>
        <dbReference type="EMBL" id="CAG8594960.1"/>
    </source>
</evidence>
<dbReference type="Gene3D" id="3.40.50.800">
    <property type="entry name" value="Anticodon-binding domain"/>
    <property type="match status" value="1"/>
</dbReference>
<dbReference type="GO" id="GO:0006433">
    <property type="term" value="P:prolyl-tRNA aminoacylation"/>
    <property type="evidence" value="ECO:0007669"/>
    <property type="project" value="InterPro"/>
</dbReference>
<dbReference type="InterPro" id="IPR006195">
    <property type="entry name" value="aa-tRNA-synth_II"/>
</dbReference>
<dbReference type="Gene3D" id="3.30.930.10">
    <property type="entry name" value="Bira Bifunctional Protein, Domain 2"/>
    <property type="match status" value="1"/>
</dbReference>
<sequence>MSSRNSNEAEELVSQANDKAQKGHTSKSGKKSAPKKPSKKAEAHIEGASQLGVEVRKEVDFSLWYKQVLKRSEMLEYYEEVSGCYIIRPLAYNIWQEIQNFFDAAIKEMGVEDTYFPMFVSQRQLEREKDHIEGFAPEVAWVTKAGSNTMESPIAIRPTSETVMYPYFAKWIRTHRDLPLKLNQWCNVVRWEFKNPQPFIRTREFLWQEGHTAHFTKEEADTEVYQILELYRQVYEDMLAFPVIKGIKSEKEKFAGGLYTTTLEGFIPTTGRGVQAATSHCLGQNFSKMFDIVIEDPSAPAGPDGKDAKKMYVWQNSWGISTRAIGVMVMVHGDDKGLVLPPRVAATQVVVIPCGITSKTTEDEKKCVEDKINYVVKEMKSAGIKAKADLRENYSPGYKFNHWELKGVPIRLEIGPRDLSKQQTLMVRRDNGVKEPIPLADLTSRISDTLKCIQKDMFDRAKKVYDDHVKLVLKWDDFVPNLDNKNFVLAPWCEEEKCEDSIKEKSTRHNTEQEAEDEKAPSMGAKTLCIPLEQPSDPPIIPGETKCVSCGGLAKRYTLFGRSY</sequence>
<name>A0A9N9G9R8_9GLOM</name>
<feature type="region of interest" description="Disordered" evidence="10">
    <location>
        <begin position="1"/>
        <end position="44"/>
    </location>
</feature>
<dbReference type="SUPFAM" id="SSF64586">
    <property type="entry name" value="C-terminal domain of ProRS"/>
    <property type="match status" value="1"/>
</dbReference>
<feature type="compositionally biased region" description="Basic residues" evidence="10">
    <location>
        <begin position="22"/>
        <end position="38"/>
    </location>
</feature>
<dbReference type="FunFam" id="3.30.110.30:FF:000001">
    <property type="entry name" value="Bifunctional glutamate/proline--tRNA ligase"/>
    <property type="match status" value="1"/>
</dbReference>
<comment type="caution">
    <text evidence="12">The sequence shown here is derived from an EMBL/GenBank/DDBJ whole genome shotgun (WGS) entry which is preliminary data.</text>
</comment>
<dbReference type="FunFam" id="3.30.930.10:FF:000007">
    <property type="entry name" value="Bifunctional glutamate/proline--tRNA ligase"/>
    <property type="match status" value="1"/>
</dbReference>
<evidence type="ECO:0000259" key="11">
    <source>
        <dbReference type="PROSITE" id="PS50862"/>
    </source>
</evidence>
<dbReference type="CDD" id="cd00862">
    <property type="entry name" value="ProRS_anticodon_zinc"/>
    <property type="match status" value="1"/>
</dbReference>
<evidence type="ECO:0000256" key="1">
    <source>
        <dbReference type="ARBA" id="ARBA00008226"/>
    </source>
</evidence>
<dbReference type="Pfam" id="PF09180">
    <property type="entry name" value="ProRS-C_1"/>
    <property type="match status" value="1"/>
</dbReference>
<dbReference type="GO" id="GO:0004827">
    <property type="term" value="F:proline-tRNA ligase activity"/>
    <property type="evidence" value="ECO:0007669"/>
    <property type="project" value="UniProtKB-EC"/>
</dbReference>
<dbReference type="SUPFAM" id="SSF55681">
    <property type="entry name" value="Class II aaRS and biotin synthetases"/>
    <property type="match status" value="1"/>
</dbReference>
<keyword evidence="13" id="KW-1185">Reference proteome</keyword>
<comment type="catalytic activity">
    <reaction evidence="9">
        <text>tRNA(Pro) + L-proline + ATP = L-prolyl-tRNA(Pro) + AMP + diphosphate</text>
        <dbReference type="Rhea" id="RHEA:14305"/>
        <dbReference type="Rhea" id="RHEA-COMP:9700"/>
        <dbReference type="Rhea" id="RHEA-COMP:9702"/>
        <dbReference type="ChEBI" id="CHEBI:30616"/>
        <dbReference type="ChEBI" id="CHEBI:33019"/>
        <dbReference type="ChEBI" id="CHEBI:60039"/>
        <dbReference type="ChEBI" id="CHEBI:78442"/>
        <dbReference type="ChEBI" id="CHEBI:78532"/>
        <dbReference type="ChEBI" id="CHEBI:456215"/>
        <dbReference type="EC" id="6.1.1.15"/>
    </reaction>
</comment>
<organism evidence="12 13">
    <name type="scientific">Funneliformis caledonium</name>
    <dbReference type="NCBI Taxonomy" id="1117310"/>
    <lineage>
        <taxon>Eukaryota</taxon>
        <taxon>Fungi</taxon>
        <taxon>Fungi incertae sedis</taxon>
        <taxon>Mucoromycota</taxon>
        <taxon>Glomeromycotina</taxon>
        <taxon>Glomeromycetes</taxon>
        <taxon>Glomerales</taxon>
        <taxon>Glomeraceae</taxon>
        <taxon>Funneliformis</taxon>
    </lineage>
</organism>
<dbReference type="GO" id="GO:0005524">
    <property type="term" value="F:ATP binding"/>
    <property type="evidence" value="ECO:0007669"/>
    <property type="project" value="UniProtKB-KW"/>
</dbReference>
<dbReference type="PANTHER" id="PTHR43382:SF2">
    <property type="entry name" value="BIFUNCTIONAL GLUTAMATE_PROLINE--TRNA LIGASE"/>
    <property type="match status" value="1"/>
</dbReference>
<dbReference type="InterPro" id="IPR004154">
    <property type="entry name" value="Anticodon-bd"/>
</dbReference>
<dbReference type="FunFam" id="3.40.50.800:FF:000005">
    <property type="entry name" value="bifunctional glutamate/proline--tRNA ligase"/>
    <property type="match status" value="1"/>
</dbReference>
<dbReference type="InterPro" id="IPR017449">
    <property type="entry name" value="Pro-tRNA_synth_II"/>
</dbReference>
<feature type="region of interest" description="Disordered" evidence="10">
    <location>
        <begin position="501"/>
        <end position="522"/>
    </location>
</feature>
<dbReference type="HAMAP" id="MF_01571">
    <property type="entry name" value="Pro_tRNA_synth_type3"/>
    <property type="match status" value="1"/>
</dbReference>
<dbReference type="OrthoDB" id="1350766at2759"/>
<dbReference type="AlphaFoldDB" id="A0A9N9G9R8"/>
<evidence type="ECO:0000256" key="3">
    <source>
        <dbReference type="ARBA" id="ARBA00022598"/>
    </source>
</evidence>
<dbReference type="Gene3D" id="3.30.110.30">
    <property type="entry name" value="C-terminal domain of ProRS"/>
    <property type="match status" value="1"/>
</dbReference>
<dbReference type="Pfam" id="PF03129">
    <property type="entry name" value="HGTP_anticodon"/>
    <property type="match status" value="1"/>
</dbReference>
<evidence type="ECO:0000256" key="7">
    <source>
        <dbReference type="ARBA" id="ARBA00023146"/>
    </source>
</evidence>
<keyword evidence="5" id="KW-0067">ATP-binding</keyword>
<keyword evidence="4" id="KW-0547">Nucleotide-binding</keyword>
<reference evidence="12" key="1">
    <citation type="submission" date="2021-06" db="EMBL/GenBank/DDBJ databases">
        <authorList>
            <person name="Kallberg Y."/>
            <person name="Tangrot J."/>
            <person name="Rosling A."/>
        </authorList>
    </citation>
    <scope>NUCLEOTIDE SEQUENCE</scope>
    <source>
        <strain evidence="12">UK204</strain>
    </source>
</reference>
<dbReference type="GO" id="GO:0005737">
    <property type="term" value="C:cytoplasm"/>
    <property type="evidence" value="ECO:0007669"/>
    <property type="project" value="InterPro"/>
</dbReference>
<evidence type="ECO:0000313" key="13">
    <source>
        <dbReference type="Proteomes" id="UP000789570"/>
    </source>
</evidence>
<dbReference type="SUPFAM" id="SSF52954">
    <property type="entry name" value="Class II aaRS ABD-related"/>
    <property type="match status" value="1"/>
</dbReference>
<dbReference type="NCBIfam" id="TIGR00408">
    <property type="entry name" value="proS_fam_I"/>
    <property type="match status" value="1"/>
</dbReference>
<feature type="domain" description="Aminoacyl-transfer RNA synthetases class-II family profile" evidence="11">
    <location>
        <begin position="92"/>
        <end position="341"/>
    </location>
</feature>
<dbReference type="InterPro" id="IPR033721">
    <property type="entry name" value="ProRS_core_arch_euk"/>
</dbReference>
<dbReference type="Proteomes" id="UP000789570">
    <property type="component" value="Unassembled WGS sequence"/>
</dbReference>
<dbReference type="EMBL" id="CAJVPQ010002380">
    <property type="protein sequence ID" value="CAG8594960.1"/>
    <property type="molecule type" value="Genomic_DNA"/>
</dbReference>
<proteinExistence type="inferred from homology"/>
<dbReference type="InterPro" id="IPR004499">
    <property type="entry name" value="Pro-tRNA-ligase_IIa_arc-type"/>
</dbReference>
<protein>
    <recommendedName>
        <fullName evidence="2">proline--tRNA ligase</fullName>
        <ecNumber evidence="2">6.1.1.15</ecNumber>
    </recommendedName>
    <alternativeName>
        <fullName evidence="8">Prolyl-tRNA synthetase</fullName>
    </alternativeName>
</protein>
<evidence type="ECO:0000256" key="4">
    <source>
        <dbReference type="ARBA" id="ARBA00022741"/>
    </source>
</evidence>
<evidence type="ECO:0000256" key="2">
    <source>
        <dbReference type="ARBA" id="ARBA00012831"/>
    </source>
</evidence>
<keyword evidence="7" id="KW-0030">Aminoacyl-tRNA synthetase</keyword>
<feature type="compositionally biased region" description="Basic and acidic residues" evidence="10">
    <location>
        <begin position="501"/>
        <end position="512"/>
    </location>
</feature>
<evidence type="ECO:0000256" key="6">
    <source>
        <dbReference type="ARBA" id="ARBA00022917"/>
    </source>
</evidence>
<evidence type="ECO:0000256" key="9">
    <source>
        <dbReference type="ARBA" id="ARBA00047671"/>
    </source>
</evidence>